<proteinExistence type="predicted"/>
<organism evidence="1">
    <name type="scientific">Arundo donax</name>
    <name type="common">Giant reed</name>
    <name type="synonym">Donax arundinaceus</name>
    <dbReference type="NCBI Taxonomy" id="35708"/>
    <lineage>
        <taxon>Eukaryota</taxon>
        <taxon>Viridiplantae</taxon>
        <taxon>Streptophyta</taxon>
        <taxon>Embryophyta</taxon>
        <taxon>Tracheophyta</taxon>
        <taxon>Spermatophyta</taxon>
        <taxon>Magnoliopsida</taxon>
        <taxon>Liliopsida</taxon>
        <taxon>Poales</taxon>
        <taxon>Poaceae</taxon>
        <taxon>PACMAD clade</taxon>
        <taxon>Arundinoideae</taxon>
        <taxon>Arundineae</taxon>
        <taxon>Arundo</taxon>
    </lineage>
</organism>
<name>A0A0A9EVV1_ARUDO</name>
<sequence length="57" mass="6345">MPPWEVRTRISAPNQIKWRLNRGSQPSAAAAGRATGRRTPAVCCFQPCAHDATIERR</sequence>
<reference evidence="1" key="2">
    <citation type="journal article" date="2015" name="Data Brief">
        <title>Shoot transcriptome of the giant reed, Arundo donax.</title>
        <authorList>
            <person name="Barrero R.A."/>
            <person name="Guerrero F.D."/>
            <person name="Moolhuijzen P."/>
            <person name="Goolsby J.A."/>
            <person name="Tidwell J."/>
            <person name="Bellgard S.E."/>
            <person name="Bellgard M.I."/>
        </authorList>
    </citation>
    <scope>NUCLEOTIDE SEQUENCE</scope>
    <source>
        <tissue evidence="1">Shoot tissue taken approximately 20 cm above the soil surface</tissue>
    </source>
</reference>
<evidence type="ECO:0000313" key="1">
    <source>
        <dbReference type="EMBL" id="JAE00148.1"/>
    </source>
</evidence>
<reference evidence="1" key="1">
    <citation type="submission" date="2014-09" db="EMBL/GenBank/DDBJ databases">
        <authorList>
            <person name="Magalhaes I.L.F."/>
            <person name="Oliveira U."/>
            <person name="Santos F.R."/>
            <person name="Vidigal T.H.D.A."/>
            <person name="Brescovit A.D."/>
            <person name="Santos A.J."/>
        </authorList>
    </citation>
    <scope>NUCLEOTIDE SEQUENCE</scope>
    <source>
        <tissue evidence="1">Shoot tissue taken approximately 20 cm above the soil surface</tissue>
    </source>
</reference>
<dbReference type="EMBL" id="GBRH01197748">
    <property type="protein sequence ID" value="JAE00148.1"/>
    <property type="molecule type" value="Transcribed_RNA"/>
</dbReference>
<protein>
    <submittedName>
        <fullName evidence="1">Uncharacterized protein</fullName>
    </submittedName>
</protein>
<dbReference type="AlphaFoldDB" id="A0A0A9EVV1"/>
<accession>A0A0A9EVV1</accession>